<dbReference type="KEGG" id="dcr:108200211"/>
<comment type="subcellular location">
    <subcellularLocation>
        <location evidence="2">Mitochondrion outer membrane</location>
        <topology evidence="2">Single-pass membrane protein</topology>
    </subcellularLocation>
</comment>
<dbReference type="InterPro" id="IPR011990">
    <property type="entry name" value="TPR-like_helical_dom_sf"/>
</dbReference>
<comment type="function">
    <text evidence="1">Central component of the receptor complex responsible for the recognition and translocation of cytosolically synthesized mitochondrial preproteins. Together with TOM22 functions as the transit peptide receptor at the surface of the mitochondrion outer membrane and facilitates the movement of preproteins into the translocation pore.</text>
</comment>
<reference evidence="12" key="1">
    <citation type="journal article" date="2016" name="Nat. Genet.">
        <title>A high-quality carrot genome assembly provides new insights into carotenoid accumulation and asterid genome evolution.</title>
        <authorList>
            <person name="Iorizzo M."/>
            <person name="Ellison S."/>
            <person name="Senalik D."/>
            <person name="Zeng P."/>
            <person name="Satapoomin P."/>
            <person name="Huang J."/>
            <person name="Bowman M."/>
            <person name="Iovene M."/>
            <person name="Sanseverino W."/>
            <person name="Cavagnaro P."/>
            <person name="Yildiz M."/>
            <person name="Macko-Podgorni A."/>
            <person name="Moranska E."/>
            <person name="Grzebelus E."/>
            <person name="Grzebelus D."/>
            <person name="Ashrafi H."/>
            <person name="Zheng Z."/>
            <person name="Cheng S."/>
            <person name="Spooner D."/>
            <person name="Van Deynze A."/>
            <person name="Simon P."/>
        </authorList>
    </citation>
    <scope>NUCLEOTIDE SEQUENCE</scope>
    <source>
        <tissue evidence="12">Leaf</tissue>
    </source>
</reference>
<evidence type="ECO:0000256" key="7">
    <source>
        <dbReference type="ARBA" id="ARBA00022927"/>
    </source>
</evidence>
<organism evidence="12 13">
    <name type="scientific">Daucus carota subsp. sativus</name>
    <name type="common">Carrot</name>
    <dbReference type="NCBI Taxonomy" id="79200"/>
    <lineage>
        <taxon>Eukaryota</taxon>
        <taxon>Viridiplantae</taxon>
        <taxon>Streptophyta</taxon>
        <taxon>Embryophyta</taxon>
        <taxon>Tracheophyta</taxon>
        <taxon>Spermatophyta</taxon>
        <taxon>Magnoliopsida</taxon>
        <taxon>eudicotyledons</taxon>
        <taxon>Gunneridae</taxon>
        <taxon>Pentapetalae</taxon>
        <taxon>asterids</taxon>
        <taxon>campanulids</taxon>
        <taxon>Apiales</taxon>
        <taxon>Apiaceae</taxon>
        <taxon>Apioideae</taxon>
        <taxon>Scandiceae</taxon>
        <taxon>Daucinae</taxon>
        <taxon>Daucus</taxon>
        <taxon>Daucus sect. Daucus</taxon>
    </lineage>
</organism>
<dbReference type="PANTHER" id="PTHR32409:SF3">
    <property type="entry name" value="MITOCHONDRIAL IMPORT RECEPTOR SUBUNIT TOM20-1-RELATED"/>
    <property type="match status" value="1"/>
</dbReference>
<dbReference type="GO" id="GO:0015031">
    <property type="term" value="P:protein transport"/>
    <property type="evidence" value="ECO:0007669"/>
    <property type="project" value="UniProtKB-KW"/>
</dbReference>
<comment type="similarity">
    <text evidence="3">Belongs to the Tom20 family.</text>
</comment>
<sequence length="200" mass="22071">MDPNQADLERLMLFEHARITAEANYNKNPNDADNLTRWGGALLELSQFGGITESKQMIRDAVSKLEEALVIHPRKHDALWCLGNAFTSHAFLTLDISDAQVYFDKASECFQKAVDESPGNELYIKSLEATAKAPEMHMELHKHGGFQQAMAGGSATTKAEHSKKAVSSDLKYDICGWIILVVGIVSWVAMAKSNVPPTPR</sequence>
<keyword evidence="10 11" id="KW-0472">Membrane</keyword>
<dbReference type="AlphaFoldDB" id="A0AAF0Y216"/>
<keyword evidence="6" id="KW-1000">Mitochondrion outer membrane</keyword>
<evidence type="ECO:0000256" key="4">
    <source>
        <dbReference type="ARBA" id="ARBA00022448"/>
    </source>
</evidence>
<evidence type="ECO:0000256" key="9">
    <source>
        <dbReference type="ARBA" id="ARBA00023128"/>
    </source>
</evidence>
<keyword evidence="4" id="KW-0813">Transport</keyword>
<evidence type="ECO:0000256" key="8">
    <source>
        <dbReference type="ARBA" id="ARBA00022989"/>
    </source>
</evidence>
<dbReference type="Gene3D" id="1.25.40.10">
    <property type="entry name" value="Tetratricopeptide repeat domain"/>
    <property type="match status" value="1"/>
</dbReference>
<dbReference type="EMBL" id="CP093351">
    <property type="protein sequence ID" value="WOH16644.1"/>
    <property type="molecule type" value="Genomic_DNA"/>
</dbReference>
<dbReference type="GO" id="GO:0005742">
    <property type="term" value="C:mitochondrial outer membrane translocase complex"/>
    <property type="evidence" value="ECO:0007669"/>
    <property type="project" value="InterPro"/>
</dbReference>
<evidence type="ECO:0000256" key="1">
    <source>
        <dbReference type="ARBA" id="ARBA00003450"/>
    </source>
</evidence>
<evidence type="ECO:0000256" key="5">
    <source>
        <dbReference type="ARBA" id="ARBA00022692"/>
    </source>
</evidence>
<dbReference type="InterPro" id="IPR010547">
    <property type="entry name" value="TOM20_imprt_rcpt"/>
</dbReference>
<evidence type="ECO:0000256" key="2">
    <source>
        <dbReference type="ARBA" id="ARBA00004572"/>
    </source>
</evidence>
<keyword evidence="7" id="KW-0653">Protein transport</keyword>
<dbReference type="PANTHER" id="PTHR32409">
    <property type="entry name" value="MITOCHONDRIAL IMPORT RECEPTOR SUBUNIT TOM20-1-RELATED"/>
    <property type="match status" value="1"/>
</dbReference>
<proteinExistence type="inferred from homology"/>
<name>A0AAF0Y216_DAUCS</name>
<feature type="transmembrane region" description="Helical" evidence="11">
    <location>
        <begin position="172"/>
        <end position="190"/>
    </location>
</feature>
<keyword evidence="9" id="KW-0496">Mitochondrion</keyword>
<keyword evidence="8 11" id="KW-1133">Transmembrane helix</keyword>
<evidence type="ECO:0000256" key="10">
    <source>
        <dbReference type="ARBA" id="ARBA00023136"/>
    </source>
</evidence>
<protein>
    <recommendedName>
        <fullName evidence="14">Mitochondrial import receptor subunit TOM20</fullName>
    </recommendedName>
</protein>
<evidence type="ECO:0000256" key="3">
    <source>
        <dbReference type="ARBA" id="ARBA00005792"/>
    </source>
</evidence>
<gene>
    <name evidence="12" type="ORF">DCAR_0936202</name>
</gene>
<dbReference type="GO" id="GO:0045040">
    <property type="term" value="P:protein insertion into mitochondrial outer membrane"/>
    <property type="evidence" value="ECO:0007669"/>
    <property type="project" value="InterPro"/>
</dbReference>
<evidence type="ECO:0000313" key="12">
    <source>
        <dbReference type="EMBL" id="WOH16644.1"/>
    </source>
</evidence>
<dbReference type="Proteomes" id="UP000077755">
    <property type="component" value="Chromosome 9"/>
</dbReference>
<evidence type="ECO:0000256" key="11">
    <source>
        <dbReference type="SAM" id="Phobius"/>
    </source>
</evidence>
<reference evidence="12" key="2">
    <citation type="submission" date="2022-03" db="EMBL/GenBank/DDBJ databases">
        <title>Draft title - Genomic analysis of global carrot germplasm unveils the trajectory of domestication and the origin of high carotenoid orange carrot.</title>
        <authorList>
            <person name="Iorizzo M."/>
            <person name="Ellison S."/>
            <person name="Senalik D."/>
            <person name="Macko-Podgorni A."/>
            <person name="Grzebelus D."/>
            <person name="Bostan H."/>
            <person name="Rolling W."/>
            <person name="Curaba J."/>
            <person name="Simon P."/>
        </authorList>
    </citation>
    <scope>NUCLEOTIDE SEQUENCE</scope>
    <source>
        <tissue evidence="12">Leaf</tissue>
    </source>
</reference>
<dbReference type="SUPFAM" id="SSF48452">
    <property type="entry name" value="TPR-like"/>
    <property type="match status" value="1"/>
</dbReference>
<accession>A0AAF0Y216</accession>
<keyword evidence="13" id="KW-1185">Reference proteome</keyword>
<evidence type="ECO:0000256" key="6">
    <source>
        <dbReference type="ARBA" id="ARBA00022787"/>
    </source>
</evidence>
<evidence type="ECO:0000313" key="13">
    <source>
        <dbReference type="Proteomes" id="UP000077755"/>
    </source>
</evidence>
<keyword evidence="5 11" id="KW-0812">Transmembrane</keyword>
<evidence type="ECO:0008006" key="14">
    <source>
        <dbReference type="Google" id="ProtNLM"/>
    </source>
</evidence>
<dbReference type="Pfam" id="PF06552">
    <property type="entry name" value="TOM20_plant"/>
    <property type="match status" value="1"/>
</dbReference>